<dbReference type="PATRIC" id="fig|1212765.3.peg.601"/>
<dbReference type="KEGG" id="mhl:MHLP_02670"/>
<dbReference type="AlphaFoldDB" id="I7CJS2"/>
<sequence length="151" mass="16612">MFGELGSIAKLVAGGTVFAGGGVTIAQSLVTEPPKDTVFEVIGEGNFPSFKLECPSKESETTHLSMEKKWDYFKIFCNSSSRSPASRDLKVEGSRGSDTKKDQLSCKYQENNRYVCKYVDQNGTQGEGVKTVIPEELSKNDTVPTKYLIPR</sequence>
<feature type="region of interest" description="Disordered" evidence="1">
    <location>
        <begin position="80"/>
        <end position="103"/>
    </location>
</feature>
<reference evidence="3" key="2">
    <citation type="submission" date="2012-07" db="EMBL/GenBank/DDBJ databases">
        <title>Complete genome sequence of 'Candidatus Mycoplasma haemolamae'.</title>
        <authorList>
            <person name="Guimaraes A.M.S."/>
            <person name="Toth B."/>
            <person name="Santos A.P."/>
            <person name="Nascimento N.C."/>
            <person name="Sojka J.E."/>
            <person name="Messick J.B."/>
        </authorList>
    </citation>
    <scope>NUCLEOTIDE SEQUENCE [LARGE SCALE GENOMIC DNA]</scope>
    <source>
        <strain evidence="3">Purdue</strain>
    </source>
</reference>
<proteinExistence type="predicted"/>
<feature type="compositionally biased region" description="Basic and acidic residues" evidence="1">
    <location>
        <begin position="85"/>
        <end position="103"/>
    </location>
</feature>
<dbReference type="STRING" id="1212765.MHLP_02670"/>
<organism evidence="2 3">
    <name type="scientific">Mycoplasma haematolamae (strain Purdue)</name>
    <dbReference type="NCBI Taxonomy" id="1212765"/>
    <lineage>
        <taxon>Bacteria</taxon>
        <taxon>Bacillati</taxon>
        <taxon>Mycoplasmatota</taxon>
        <taxon>Mollicutes</taxon>
        <taxon>Mycoplasmataceae</taxon>
        <taxon>Mycoplasma</taxon>
    </lineage>
</organism>
<reference evidence="2 3" key="1">
    <citation type="journal article" date="2012" name="J. Bacteriol.">
        <title>Genome Sequence of "Candidatus Mycoplasma haemolamae" Strain Purdue, a Red Blood Cell Pathogen of Alpacas (Vicugna pacos) and Llamas (Lama glama).</title>
        <authorList>
            <person name="Guimaraes A.M."/>
            <person name="Toth B."/>
            <person name="Santos A.P."/>
            <person name="do Nascimento N.C."/>
            <person name="Kritchevsky J.E."/>
            <person name="Messick J.B."/>
        </authorList>
    </citation>
    <scope>NUCLEOTIDE SEQUENCE [LARGE SCALE GENOMIC DNA]</scope>
    <source>
        <strain evidence="2 3">Purdue</strain>
    </source>
</reference>
<dbReference type="HOGENOM" id="CLU_137332_0_0_14"/>
<accession>I7CJS2</accession>
<dbReference type="EMBL" id="CP003731">
    <property type="protein sequence ID" value="AFO52114.1"/>
    <property type="molecule type" value="Genomic_DNA"/>
</dbReference>
<protein>
    <submittedName>
        <fullName evidence="2">Uncharacterized protein</fullName>
    </submittedName>
</protein>
<name>I7CJS2_MYCHA</name>
<evidence type="ECO:0000256" key="1">
    <source>
        <dbReference type="SAM" id="MobiDB-lite"/>
    </source>
</evidence>
<evidence type="ECO:0000313" key="2">
    <source>
        <dbReference type="EMBL" id="AFO52114.1"/>
    </source>
</evidence>
<dbReference type="Proteomes" id="UP000006502">
    <property type="component" value="Chromosome"/>
</dbReference>
<gene>
    <name evidence="2" type="ordered locus">MHLP_02670</name>
</gene>
<evidence type="ECO:0000313" key="3">
    <source>
        <dbReference type="Proteomes" id="UP000006502"/>
    </source>
</evidence>
<keyword evidence="3" id="KW-1185">Reference proteome</keyword>